<dbReference type="Proteomes" id="UP000632498">
    <property type="component" value="Unassembled WGS sequence"/>
</dbReference>
<dbReference type="Gene3D" id="3.40.50.150">
    <property type="entry name" value="Vaccinia Virus protein VP39"/>
    <property type="match status" value="1"/>
</dbReference>
<dbReference type="PANTHER" id="PTHR44068">
    <property type="entry name" value="ZGC:194242"/>
    <property type="match status" value="1"/>
</dbReference>
<dbReference type="PANTHER" id="PTHR44068:SF11">
    <property type="entry name" value="GERANYL DIPHOSPHATE 2-C-METHYLTRANSFERASE"/>
    <property type="match status" value="1"/>
</dbReference>
<dbReference type="InterPro" id="IPR013216">
    <property type="entry name" value="Methyltransf_11"/>
</dbReference>
<feature type="domain" description="Methyltransferase type 11" evidence="2">
    <location>
        <begin position="78"/>
        <end position="176"/>
    </location>
</feature>
<dbReference type="EMBL" id="BMHV01000007">
    <property type="protein sequence ID" value="GGF60361.1"/>
    <property type="molecule type" value="Genomic_DNA"/>
</dbReference>
<dbReference type="GO" id="GO:0008757">
    <property type="term" value="F:S-adenosylmethionine-dependent methyltransferase activity"/>
    <property type="evidence" value="ECO:0007669"/>
    <property type="project" value="InterPro"/>
</dbReference>
<protein>
    <recommendedName>
        <fullName evidence="2">Methyltransferase type 11 domain-containing protein</fullName>
    </recommendedName>
</protein>
<evidence type="ECO:0000256" key="1">
    <source>
        <dbReference type="ARBA" id="ARBA00022679"/>
    </source>
</evidence>
<sequence>MTSTSLSLAKSPAVLSPAAELAADYYDGTADDIYRAIWGNSIHLGKFQSKDEALPIAMQRAKDTMIDGIALHKESKVLEVGCGYGSLARQLARSFDCSVLATNISQRQLDYAAELTKAEGLSDKVKFEKCDYHHLPYAANSFEVYWSQESFLHAGDRNVVLNEAHRVLEPFGLLAFSEVTLRRSTPPALREAILKRVKTPTMWSKHEYEVNLATCGFQVEKWEDWSENVALTYGWTLKQMERKQGEIIPRIGKEAFEHACEGMAVWKRAAEDGYLGWIHVIAAATTRD</sequence>
<reference evidence="3" key="2">
    <citation type="submission" date="2020-09" db="EMBL/GenBank/DDBJ databases">
        <authorList>
            <person name="Sun Q."/>
            <person name="Zhou Y."/>
        </authorList>
    </citation>
    <scope>NUCLEOTIDE SEQUENCE</scope>
    <source>
        <strain evidence="3">CGMCC 1.15254</strain>
    </source>
</reference>
<evidence type="ECO:0000313" key="3">
    <source>
        <dbReference type="EMBL" id="GGF60361.1"/>
    </source>
</evidence>
<dbReference type="CDD" id="cd02440">
    <property type="entry name" value="AdoMet_MTases"/>
    <property type="match status" value="1"/>
</dbReference>
<accession>A0A917BXH4</accession>
<evidence type="ECO:0000259" key="2">
    <source>
        <dbReference type="Pfam" id="PF08241"/>
    </source>
</evidence>
<gene>
    <name evidence="3" type="ORF">GCM10011332_12570</name>
</gene>
<dbReference type="Pfam" id="PF08241">
    <property type="entry name" value="Methyltransf_11"/>
    <property type="match status" value="1"/>
</dbReference>
<proteinExistence type="predicted"/>
<reference evidence="3" key="1">
    <citation type="journal article" date="2014" name="Int. J. Syst. Evol. Microbiol.">
        <title>Complete genome sequence of Corynebacterium casei LMG S-19264T (=DSM 44701T), isolated from a smear-ripened cheese.</title>
        <authorList>
            <consortium name="US DOE Joint Genome Institute (JGI-PGF)"/>
            <person name="Walter F."/>
            <person name="Albersmeier A."/>
            <person name="Kalinowski J."/>
            <person name="Ruckert C."/>
        </authorList>
    </citation>
    <scope>NUCLEOTIDE SEQUENCE</scope>
    <source>
        <strain evidence="3">CGMCC 1.15254</strain>
    </source>
</reference>
<dbReference type="InterPro" id="IPR029063">
    <property type="entry name" value="SAM-dependent_MTases_sf"/>
</dbReference>
<keyword evidence="4" id="KW-1185">Reference proteome</keyword>
<keyword evidence="1" id="KW-0808">Transferase</keyword>
<dbReference type="InterPro" id="IPR050447">
    <property type="entry name" value="Erg6_SMT_methyltransf"/>
</dbReference>
<evidence type="ECO:0000313" key="4">
    <source>
        <dbReference type="Proteomes" id="UP000632498"/>
    </source>
</evidence>
<dbReference type="AlphaFoldDB" id="A0A917BXH4"/>
<dbReference type="RefSeq" id="WP_188662907.1">
    <property type="nucleotide sequence ID" value="NZ_BMHV01000007.1"/>
</dbReference>
<organism evidence="3 4">
    <name type="scientific">Terasakiella brassicae</name>
    <dbReference type="NCBI Taxonomy" id="1634917"/>
    <lineage>
        <taxon>Bacteria</taxon>
        <taxon>Pseudomonadati</taxon>
        <taxon>Pseudomonadota</taxon>
        <taxon>Alphaproteobacteria</taxon>
        <taxon>Rhodospirillales</taxon>
        <taxon>Terasakiellaceae</taxon>
        <taxon>Terasakiella</taxon>
    </lineage>
</organism>
<comment type="caution">
    <text evidence="3">The sequence shown here is derived from an EMBL/GenBank/DDBJ whole genome shotgun (WGS) entry which is preliminary data.</text>
</comment>
<dbReference type="SUPFAM" id="SSF53335">
    <property type="entry name" value="S-adenosyl-L-methionine-dependent methyltransferases"/>
    <property type="match status" value="1"/>
</dbReference>
<name>A0A917BXH4_9PROT</name>